<dbReference type="SMART" id="SM00448">
    <property type="entry name" value="REC"/>
    <property type="match status" value="1"/>
</dbReference>
<dbReference type="CDD" id="cd00130">
    <property type="entry name" value="PAS"/>
    <property type="match status" value="2"/>
</dbReference>
<dbReference type="NCBIfam" id="TIGR00229">
    <property type="entry name" value="sensory_box"/>
    <property type="match status" value="2"/>
</dbReference>
<dbReference type="InterPro" id="IPR003594">
    <property type="entry name" value="HATPase_dom"/>
</dbReference>
<dbReference type="InterPro" id="IPR005467">
    <property type="entry name" value="His_kinase_dom"/>
</dbReference>
<dbReference type="InterPro" id="IPR036890">
    <property type="entry name" value="HATPase_C_sf"/>
</dbReference>
<evidence type="ECO:0000259" key="12">
    <source>
        <dbReference type="PROSITE" id="PS50112"/>
    </source>
</evidence>
<accession>A0A0R0AZN5</accession>
<comment type="caution">
    <text evidence="14">The sequence shown here is derived from an EMBL/GenBank/DDBJ whole genome shotgun (WGS) entry which is preliminary data.</text>
</comment>
<dbReference type="SMART" id="SM00091">
    <property type="entry name" value="PAS"/>
    <property type="match status" value="3"/>
</dbReference>
<evidence type="ECO:0000256" key="3">
    <source>
        <dbReference type="ARBA" id="ARBA00012438"/>
    </source>
</evidence>
<dbReference type="Pfam" id="PF00512">
    <property type="entry name" value="HisKA"/>
    <property type="match status" value="1"/>
</dbReference>
<comment type="similarity">
    <text evidence="2">In the N-terminal section; belongs to the phytochrome family.</text>
</comment>
<feature type="domain" description="PAC" evidence="13">
    <location>
        <begin position="489"/>
        <end position="541"/>
    </location>
</feature>
<dbReference type="Gene3D" id="3.40.50.2300">
    <property type="match status" value="1"/>
</dbReference>
<dbReference type="Pfam" id="PF08447">
    <property type="entry name" value="PAS_3"/>
    <property type="match status" value="2"/>
</dbReference>
<dbReference type="PRINTS" id="PR00344">
    <property type="entry name" value="BCTRLSENSOR"/>
</dbReference>
<dbReference type="Pfam" id="PF02518">
    <property type="entry name" value="HATPase_c"/>
    <property type="match status" value="1"/>
</dbReference>
<dbReference type="Pfam" id="PF13185">
    <property type="entry name" value="GAF_2"/>
    <property type="match status" value="1"/>
</dbReference>
<evidence type="ECO:0000259" key="11">
    <source>
        <dbReference type="PROSITE" id="PS50110"/>
    </source>
</evidence>
<dbReference type="EMBL" id="LLXU01000024">
    <property type="protein sequence ID" value="KRG47874.1"/>
    <property type="molecule type" value="Genomic_DNA"/>
</dbReference>
<dbReference type="PROSITE" id="PS50112">
    <property type="entry name" value="PAS"/>
    <property type="match status" value="2"/>
</dbReference>
<evidence type="ECO:0000256" key="2">
    <source>
        <dbReference type="ARBA" id="ARBA00006402"/>
    </source>
</evidence>
<feature type="domain" description="PAS" evidence="12">
    <location>
        <begin position="542"/>
        <end position="612"/>
    </location>
</feature>
<feature type="modified residue" description="4-aspartylphosphate" evidence="8">
    <location>
        <position position="1157"/>
    </location>
</feature>
<dbReference type="InterPro" id="IPR036097">
    <property type="entry name" value="HisK_dim/P_sf"/>
</dbReference>
<dbReference type="SUPFAM" id="SSF55781">
    <property type="entry name" value="GAF domain-like"/>
    <property type="match status" value="2"/>
</dbReference>
<dbReference type="InterPro" id="IPR003018">
    <property type="entry name" value="GAF"/>
</dbReference>
<dbReference type="Gene3D" id="3.30.565.10">
    <property type="entry name" value="Histidine kinase-like ATPase, C-terminal domain"/>
    <property type="match status" value="1"/>
</dbReference>
<name>A0A0R0AZN5_9GAMM</name>
<dbReference type="InterPro" id="IPR011006">
    <property type="entry name" value="CheY-like_superfamily"/>
</dbReference>
<dbReference type="STRING" id="676599.ARC20_02850"/>
<dbReference type="FunFam" id="3.30.565.10:FF:000010">
    <property type="entry name" value="Sensor histidine kinase RcsC"/>
    <property type="match status" value="1"/>
</dbReference>
<dbReference type="SUPFAM" id="SSF47384">
    <property type="entry name" value="Homodimeric domain of signal transducing histidine kinase"/>
    <property type="match status" value="1"/>
</dbReference>
<keyword evidence="6 14" id="KW-0418">Kinase</keyword>
<feature type="domain" description="PAS" evidence="12">
    <location>
        <begin position="416"/>
        <end position="452"/>
    </location>
</feature>
<evidence type="ECO:0000256" key="4">
    <source>
        <dbReference type="ARBA" id="ARBA00022553"/>
    </source>
</evidence>
<dbReference type="PANTHER" id="PTHR43047:SF72">
    <property type="entry name" value="OSMOSENSING HISTIDINE PROTEIN KINASE SLN1"/>
    <property type="match status" value="1"/>
</dbReference>
<evidence type="ECO:0000259" key="13">
    <source>
        <dbReference type="PROSITE" id="PS50113"/>
    </source>
</evidence>
<dbReference type="Gene3D" id="1.10.287.130">
    <property type="match status" value="1"/>
</dbReference>
<dbReference type="SMART" id="SM00387">
    <property type="entry name" value="HATPase_c"/>
    <property type="match status" value="1"/>
</dbReference>
<feature type="domain" description="Histidine kinase" evidence="10">
    <location>
        <begin position="859"/>
        <end position="1078"/>
    </location>
</feature>
<dbReference type="SMART" id="SM00086">
    <property type="entry name" value="PAC"/>
    <property type="match status" value="3"/>
</dbReference>
<evidence type="ECO:0000259" key="9">
    <source>
        <dbReference type="PROSITE" id="PS50046"/>
    </source>
</evidence>
<evidence type="ECO:0000256" key="6">
    <source>
        <dbReference type="ARBA" id="ARBA00022777"/>
    </source>
</evidence>
<keyword evidence="15" id="KW-1185">Reference proteome</keyword>
<dbReference type="InterPro" id="IPR013655">
    <property type="entry name" value="PAS_fold_3"/>
</dbReference>
<dbReference type="InterPro" id="IPR000700">
    <property type="entry name" value="PAS-assoc_C"/>
</dbReference>
<proteinExistence type="inferred from homology"/>
<dbReference type="InterPro" id="IPR016132">
    <property type="entry name" value="Phyto_chromo_attachment"/>
</dbReference>
<dbReference type="PROSITE" id="PS50113">
    <property type="entry name" value="PAC"/>
    <property type="match status" value="2"/>
</dbReference>
<dbReference type="SUPFAM" id="SSF55785">
    <property type="entry name" value="PYP-like sensor domain (PAS domain)"/>
    <property type="match status" value="2"/>
</dbReference>
<dbReference type="PANTHER" id="PTHR43047">
    <property type="entry name" value="TWO-COMPONENT HISTIDINE PROTEIN KINASE"/>
    <property type="match status" value="1"/>
</dbReference>
<feature type="domain" description="Response regulatory" evidence="11">
    <location>
        <begin position="1108"/>
        <end position="1226"/>
    </location>
</feature>
<dbReference type="InterPro" id="IPR035965">
    <property type="entry name" value="PAS-like_dom_sf"/>
</dbReference>
<dbReference type="GO" id="GO:0005886">
    <property type="term" value="C:plasma membrane"/>
    <property type="evidence" value="ECO:0007669"/>
    <property type="project" value="TreeGrafter"/>
</dbReference>
<evidence type="ECO:0000256" key="8">
    <source>
        <dbReference type="PROSITE-ProRule" id="PRU00169"/>
    </source>
</evidence>
<dbReference type="InterPro" id="IPR013656">
    <property type="entry name" value="PAS_4"/>
</dbReference>
<dbReference type="FunFam" id="3.30.450.20:FF:000099">
    <property type="entry name" value="Sensory box sensor histidine kinase"/>
    <property type="match status" value="2"/>
</dbReference>
<dbReference type="PROSITE" id="PS50110">
    <property type="entry name" value="RESPONSE_REGULATORY"/>
    <property type="match status" value="1"/>
</dbReference>
<keyword evidence="5" id="KW-0808">Transferase</keyword>
<dbReference type="Pfam" id="PF00072">
    <property type="entry name" value="Response_reg"/>
    <property type="match status" value="1"/>
</dbReference>
<dbReference type="PROSITE" id="PS50109">
    <property type="entry name" value="HIS_KIN"/>
    <property type="match status" value="1"/>
</dbReference>
<dbReference type="GO" id="GO:0000155">
    <property type="term" value="F:phosphorelay sensor kinase activity"/>
    <property type="evidence" value="ECO:0007669"/>
    <property type="project" value="InterPro"/>
</dbReference>
<protein>
    <recommendedName>
        <fullName evidence="3">histidine kinase</fullName>
        <ecNumber evidence="3">2.7.13.3</ecNumber>
    </recommendedName>
</protein>
<evidence type="ECO:0000259" key="10">
    <source>
        <dbReference type="PROSITE" id="PS50109"/>
    </source>
</evidence>
<evidence type="ECO:0000313" key="15">
    <source>
        <dbReference type="Proteomes" id="UP000051802"/>
    </source>
</evidence>
<dbReference type="SUPFAM" id="SSF52172">
    <property type="entry name" value="CheY-like"/>
    <property type="match status" value="1"/>
</dbReference>
<dbReference type="InterPro" id="IPR004358">
    <property type="entry name" value="Sig_transdc_His_kin-like_C"/>
</dbReference>
<dbReference type="SMART" id="SM00388">
    <property type="entry name" value="HisKA"/>
    <property type="match status" value="1"/>
</dbReference>
<dbReference type="AlphaFoldDB" id="A0A0R0AZN5"/>
<dbReference type="SUPFAM" id="SSF55874">
    <property type="entry name" value="ATPase domain of HSP90 chaperone/DNA topoisomerase II/histidine kinase"/>
    <property type="match status" value="1"/>
</dbReference>
<dbReference type="GO" id="GO:0009927">
    <property type="term" value="F:histidine phosphotransfer kinase activity"/>
    <property type="evidence" value="ECO:0007669"/>
    <property type="project" value="TreeGrafter"/>
</dbReference>
<keyword evidence="7" id="KW-0902">Two-component regulatory system</keyword>
<feature type="domain" description="PAC" evidence="13">
    <location>
        <begin position="615"/>
        <end position="667"/>
    </location>
</feature>
<dbReference type="InterPro" id="IPR001789">
    <property type="entry name" value="Sig_transdc_resp-reg_receiver"/>
</dbReference>
<dbReference type="InterPro" id="IPR000014">
    <property type="entry name" value="PAS"/>
</dbReference>
<dbReference type="Proteomes" id="UP000051802">
    <property type="component" value="Unassembled WGS sequence"/>
</dbReference>
<dbReference type="PROSITE" id="PS50046">
    <property type="entry name" value="PHYTOCHROME_2"/>
    <property type="match status" value="1"/>
</dbReference>
<dbReference type="InterPro" id="IPR003661">
    <property type="entry name" value="HisK_dim/P_dom"/>
</dbReference>
<dbReference type="InterPro" id="IPR029016">
    <property type="entry name" value="GAF-like_dom_sf"/>
</dbReference>
<evidence type="ECO:0000256" key="7">
    <source>
        <dbReference type="ARBA" id="ARBA00023012"/>
    </source>
</evidence>
<gene>
    <name evidence="14" type="ORF">ARC20_02850</name>
</gene>
<sequence>MAAAWGEPAQWEPSLRSALSLCLNSPSPALLLWGPSLNCIYNEAGAVLLGSLHPSAFGMSLAELDTPLQAELIAAVGGVEPALVAGLPVTPPAETAGSWSCSPLFDTAGVAGVLCVRERPARTPHLVAAFEESPAFLAVLRGPDYVIESANQRMKQLLGERQIIDRPLHAALPEVVEQGVIKLLDQVRLSGQPFLGQAVRLVLERPFEVEPYESVLDFVYQPMRDDAGAVDAILVHGIDVTQQRRAEERNRFLLSLEDALMALSEPQQILDTSVRLLCQHLQANRAGYGLIDMDRRTMRVLSDHVEGLPSVRGEFELCNVAEGFLDALLDNRPWVVRDTEDVHAPPYLSEGYRNHGIRASLAVPLHKNGQLVAAMGVHQSTPRYWSEHEIELVRLVVARCWESMQRGRVQRQLASNEARLRRLADTLPQIVFIADTQGIARFFNSRWHEYTGCDPNADAREGWDTAHTDGGLRLAGQAWRQALADGDGFEIECELRRYDGQYRWHLARALPVREEDGRISQWIGTYTDIHDRRGFEDRLTESEARFRKLCETVPAMIWMSDAQGNCVYWNPRWTEFTGQPPEEAIPRGWWEVVHPDDLARVRHGFLQALDERRAFNAEYRVRRHDGEYRWCMDTATAHFGVDGSFLGHIGSLMDISERKRIEDATASERSILGLITTGAPLAIVLDSIALSVEARGERAVRCSILLANPEQTLLRCAAAPSLPLEYAVRFDGLAIAPEGTPCGRAAFSAHQIICEDIGADLSWGEHRTHALAMGIAACYVTPILGSNGVVLGTLAMYYRTPYQPTLHEQAMARSASHLAGIVIERNRIDAQLKASLQAEKDARNDAETASRIKDDFLATLSHELRTPLNAILGWSRLMQTESFAPENIGKGLVIIERSARSQAQIIDDLLDMSAILSGKVRLQPEHFDIGGLARSTIDLMRPTAGTKQVDLRVRGLEEGATPFFGDAGRLQQVLVNLLGNAIKFTPAGGRVELEMAAAPDHLRLSVHDTGVGIAPDFLPHVFDRFRQADASTTRRVGGLGLGLSISRQLIDLHGGWLGATSAGHGQGATFTLVLPYQHGVSAPRTQDPASGKVGPLPQAMAGRLGGVHLLLVDDDDDSRDAAEHFLRHAGAQVTTAASADAAEQLMRQQVFDALISDIAMPGRDGYDLIQAVRASSQVRQPRIPAIALTAYVREEDRERAMIAGFDGHMGKPLDPLGLVELIEALARRREQPAEDRAATA</sequence>
<dbReference type="Pfam" id="PF08448">
    <property type="entry name" value="PAS_4"/>
    <property type="match status" value="1"/>
</dbReference>
<organism evidence="14 15">
    <name type="scientific">Stenotrophomonas panacihumi</name>
    <dbReference type="NCBI Taxonomy" id="676599"/>
    <lineage>
        <taxon>Bacteria</taxon>
        <taxon>Pseudomonadati</taxon>
        <taxon>Pseudomonadota</taxon>
        <taxon>Gammaproteobacteria</taxon>
        <taxon>Lysobacterales</taxon>
        <taxon>Lysobacteraceae</taxon>
        <taxon>Stenotrophomonas</taxon>
    </lineage>
</organism>
<dbReference type="EC" id="2.7.13.3" evidence="3"/>
<reference evidence="14 15" key="1">
    <citation type="submission" date="2015-10" db="EMBL/GenBank/DDBJ databases">
        <title>Genome sequencing and analysis of members of genus Stenotrophomonas.</title>
        <authorList>
            <person name="Patil P.P."/>
            <person name="Midha S."/>
            <person name="Patil P.B."/>
        </authorList>
    </citation>
    <scope>NUCLEOTIDE SEQUENCE [LARGE SCALE GENOMIC DNA]</scope>
    <source>
        <strain evidence="14 15">JCM 16536</strain>
    </source>
</reference>
<dbReference type="CDD" id="cd16922">
    <property type="entry name" value="HATPase_EvgS-ArcB-TorS-like"/>
    <property type="match status" value="1"/>
</dbReference>
<dbReference type="InterPro" id="IPR001610">
    <property type="entry name" value="PAC"/>
</dbReference>
<dbReference type="Gene3D" id="3.30.450.40">
    <property type="match status" value="2"/>
</dbReference>
<feature type="domain" description="Phytochrome chromophore attachment site" evidence="9">
    <location>
        <begin position="353"/>
        <end position="399"/>
    </location>
</feature>
<dbReference type="SMART" id="SM00065">
    <property type="entry name" value="GAF"/>
    <property type="match status" value="2"/>
</dbReference>
<evidence type="ECO:0000256" key="5">
    <source>
        <dbReference type="ARBA" id="ARBA00022679"/>
    </source>
</evidence>
<evidence type="ECO:0000256" key="1">
    <source>
        <dbReference type="ARBA" id="ARBA00000085"/>
    </source>
</evidence>
<dbReference type="Gene3D" id="3.30.450.20">
    <property type="entry name" value="PAS domain"/>
    <property type="match status" value="3"/>
</dbReference>
<dbReference type="Pfam" id="PF01590">
    <property type="entry name" value="GAF"/>
    <property type="match status" value="1"/>
</dbReference>
<keyword evidence="4 8" id="KW-0597">Phosphoprotein</keyword>
<comment type="catalytic activity">
    <reaction evidence="1">
        <text>ATP + protein L-histidine = ADP + protein N-phospho-L-histidine.</text>
        <dbReference type="EC" id="2.7.13.3"/>
    </reaction>
</comment>
<dbReference type="CDD" id="cd00082">
    <property type="entry name" value="HisKA"/>
    <property type="match status" value="1"/>
</dbReference>
<evidence type="ECO:0000313" key="14">
    <source>
        <dbReference type="EMBL" id="KRG47874.1"/>
    </source>
</evidence>